<proteinExistence type="predicted"/>
<sequence length="58" mass="5848">MERFVELVVAGGLATVAGLWVTRLAASRSSLWLAGAALAGLGLLALGAGIAREVSPAW</sequence>
<keyword evidence="1" id="KW-0472">Membrane</keyword>
<protein>
    <submittedName>
        <fullName evidence="2">Uncharacterized protein</fullName>
    </submittedName>
</protein>
<name>A0AA41G1U5_9EURY</name>
<feature type="transmembrane region" description="Helical" evidence="1">
    <location>
        <begin position="32"/>
        <end position="51"/>
    </location>
</feature>
<organism evidence="2 3">
    <name type="scientific">Haloarcula salina</name>
    <dbReference type="NCBI Taxonomy" id="1429914"/>
    <lineage>
        <taxon>Archaea</taxon>
        <taxon>Methanobacteriati</taxon>
        <taxon>Methanobacteriota</taxon>
        <taxon>Stenosarchaea group</taxon>
        <taxon>Halobacteria</taxon>
        <taxon>Halobacteriales</taxon>
        <taxon>Haloarculaceae</taxon>
        <taxon>Haloarcula</taxon>
    </lineage>
</organism>
<comment type="caution">
    <text evidence="2">The sequence shown here is derived from an EMBL/GenBank/DDBJ whole genome shotgun (WGS) entry which is preliminary data.</text>
</comment>
<gene>
    <name evidence="2" type="ORF">KTS37_09205</name>
</gene>
<reference evidence="2" key="1">
    <citation type="submission" date="2021-06" db="EMBL/GenBank/DDBJ databases">
        <title>New haloarchaea isolates fom saline soil.</title>
        <authorList>
            <person name="Duran-Viseras A."/>
            <person name="Sanchez-Porro C.S."/>
            <person name="Ventosa A."/>
        </authorList>
    </citation>
    <scope>NUCLEOTIDE SEQUENCE</scope>
    <source>
        <strain evidence="2">JCM 18369</strain>
    </source>
</reference>
<dbReference type="RefSeq" id="WP_174242947.1">
    <property type="nucleotide sequence ID" value="NZ_JAHQXE010000002.1"/>
</dbReference>
<feature type="transmembrane region" description="Helical" evidence="1">
    <location>
        <begin position="7"/>
        <end position="26"/>
    </location>
</feature>
<keyword evidence="1" id="KW-0812">Transmembrane</keyword>
<accession>A0AA41G1U5</accession>
<keyword evidence="1" id="KW-1133">Transmembrane helix</keyword>
<dbReference type="Proteomes" id="UP001166304">
    <property type="component" value="Unassembled WGS sequence"/>
</dbReference>
<dbReference type="AlphaFoldDB" id="A0AA41G1U5"/>
<evidence type="ECO:0000313" key="3">
    <source>
        <dbReference type="Proteomes" id="UP001166304"/>
    </source>
</evidence>
<evidence type="ECO:0000256" key="1">
    <source>
        <dbReference type="SAM" id="Phobius"/>
    </source>
</evidence>
<evidence type="ECO:0000313" key="2">
    <source>
        <dbReference type="EMBL" id="MBV0901964.1"/>
    </source>
</evidence>
<dbReference type="EMBL" id="JAHQXE010000002">
    <property type="protein sequence ID" value="MBV0901964.1"/>
    <property type="molecule type" value="Genomic_DNA"/>
</dbReference>
<keyword evidence="3" id="KW-1185">Reference proteome</keyword>